<dbReference type="Proteomes" id="UP000289738">
    <property type="component" value="Chromosome B06"/>
</dbReference>
<proteinExistence type="predicted"/>
<organism evidence="2 3">
    <name type="scientific">Arachis hypogaea</name>
    <name type="common">Peanut</name>
    <dbReference type="NCBI Taxonomy" id="3818"/>
    <lineage>
        <taxon>Eukaryota</taxon>
        <taxon>Viridiplantae</taxon>
        <taxon>Streptophyta</taxon>
        <taxon>Embryophyta</taxon>
        <taxon>Tracheophyta</taxon>
        <taxon>Spermatophyta</taxon>
        <taxon>Magnoliopsida</taxon>
        <taxon>eudicotyledons</taxon>
        <taxon>Gunneridae</taxon>
        <taxon>Pentapetalae</taxon>
        <taxon>rosids</taxon>
        <taxon>fabids</taxon>
        <taxon>Fabales</taxon>
        <taxon>Fabaceae</taxon>
        <taxon>Papilionoideae</taxon>
        <taxon>50 kb inversion clade</taxon>
        <taxon>dalbergioids sensu lato</taxon>
        <taxon>Dalbergieae</taxon>
        <taxon>Pterocarpus clade</taxon>
        <taxon>Arachis</taxon>
    </lineage>
</organism>
<protein>
    <submittedName>
        <fullName evidence="2">Uncharacterized protein</fullName>
    </submittedName>
</protein>
<comment type="caution">
    <text evidence="2">The sequence shown here is derived from an EMBL/GenBank/DDBJ whole genome shotgun (WGS) entry which is preliminary data.</text>
</comment>
<dbReference type="EMBL" id="SDMP01000016">
    <property type="protein sequence ID" value="RYR01744.1"/>
    <property type="molecule type" value="Genomic_DNA"/>
</dbReference>
<keyword evidence="3" id="KW-1185">Reference proteome</keyword>
<dbReference type="AlphaFoldDB" id="A0A444YIM2"/>
<feature type="region of interest" description="Disordered" evidence="1">
    <location>
        <begin position="20"/>
        <end position="51"/>
    </location>
</feature>
<reference evidence="2 3" key="1">
    <citation type="submission" date="2019-01" db="EMBL/GenBank/DDBJ databases">
        <title>Sequencing of cultivated peanut Arachis hypogaea provides insights into genome evolution and oil improvement.</title>
        <authorList>
            <person name="Chen X."/>
        </authorList>
    </citation>
    <scope>NUCLEOTIDE SEQUENCE [LARGE SCALE GENOMIC DNA]</scope>
    <source>
        <strain evidence="3">cv. Fuhuasheng</strain>
        <tissue evidence="2">Leaves</tissue>
    </source>
</reference>
<evidence type="ECO:0000313" key="3">
    <source>
        <dbReference type="Proteomes" id="UP000289738"/>
    </source>
</evidence>
<gene>
    <name evidence="2" type="ORF">Ahy_B06g080607</name>
</gene>
<evidence type="ECO:0000313" key="2">
    <source>
        <dbReference type="EMBL" id="RYR01744.1"/>
    </source>
</evidence>
<accession>A0A444YIM2</accession>
<evidence type="ECO:0000256" key="1">
    <source>
        <dbReference type="SAM" id="MobiDB-lite"/>
    </source>
</evidence>
<sequence length="231" mass="25680">MVARIRAEIDGHMGIVKRAEVKKKLKEMKEKEKKEKDKKEEGRNPKKESTLLRIRLLKKSYDVMKEAGLPSTKGHHISSEILGLEEESVSDPAQQKMIIVRMETHSQSKLLDITPQPQQPAESTLTVPPAPSKISPPLEATVALMMIANTVSYVPKQFSAPLFSLGFTDSSQEETLTQEGQPAFEKGKSPETPILIEKLEKLVEQIENTGVKAALNFAEDKSPSLKKQPAD</sequence>
<name>A0A444YIM2_ARAHY</name>
<feature type="compositionally biased region" description="Basic and acidic residues" evidence="1">
    <location>
        <begin position="27"/>
        <end position="50"/>
    </location>
</feature>